<comment type="catalytic activity">
    <reaction evidence="18 19">
        <text>alpha-ribazole 5'-phosphate + adenosylcob(III)inamide-GDP = adenosylcob(III)alamin 5'-phosphate + GMP + H(+)</text>
        <dbReference type="Rhea" id="RHEA:23560"/>
        <dbReference type="ChEBI" id="CHEBI:15378"/>
        <dbReference type="ChEBI" id="CHEBI:57918"/>
        <dbReference type="ChEBI" id="CHEBI:58115"/>
        <dbReference type="ChEBI" id="CHEBI:60487"/>
        <dbReference type="ChEBI" id="CHEBI:60493"/>
        <dbReference type="EC" id="2.7.8.26"/>
    </reaction>
</comment>
<feature type="transmembrane region" description="Helical" evidence="19">
    <location>
        <begin position="115"/>
        <end position="135"/>
    </location>
</feature>
<evidence type="ECO:0000256" key="1">
    <source>
        <dbReference type="ARBA" id="ARBA00001946"/>
    </source>
</evidence>
<organism evidence="20 21">
    <name type="scientific">Gluconacetobacter aggeris</name>
    <dbReference type="NCBI Taxonomy" id="1286186"/>
    <lineage>
        <taxon>Bacteria</taxon>
        <taxon>Pseudomonadati</taxon>
        <taxon>Pseudomonadota</taxon>
        <taxon>Alphaproteobacteria</taxon>
        <taxon>Acetobacterales</taxon>
        <taxon>Acetobacteraceae</taxon>
        <taxon>Gluconacetobacter</taxon>
    </lineage>
</organism>
<evidence type="ECO:0000256" key="8">
    <source>
        <dbReference type="ARBA" id="ARBA00022573"/>
    </source>
</evidence>
<evidence type="ECO:0000256" key="7">
    <source>
        <dbReference type="ARBA" id="ARBA00022475"/>
    </source>
</evidence>
<evidence type="ECO:0000256" key="19">
    <source>
        <dbReference type="HAMAP-Rule" id="MF_00719"/>
    </source>
</evidence>
<comment type="subcellular location">
    <subcellularLocation>
        <location evidence="2 19">Cell membrane</location>
        <topology evidence="2 19">Multi-pass membrane protein</topology>
    </subcellularLocation>
</comment>
<dbReference type="GO" id="GO:0051073">
    <property type="term" value="F:adenosylcobinamide-GDP ribazoletransferase activity"/>
    <property type="evidence" value="ECO:0007669"/>
    <property type="project" value="UniProtKB-UniRule"/>
</dbReference>
<feature type="transmembrane region" description="Helical" evidence="19">
    <location>
        <begin position="40"/>
        <end position="61"/>
    </location>
</feature>
<evidence type="ECO:0000256" key="2">
    <source>
        <dbReference type="ARBA" id="ARBA00004651"/>
    </source>
</evidence>
<dbReference type="UniPathway" id="UPA00148">
    <property type="reaction ID" value="UER00238"/>
</dbReference>
<evidence type="ECO:0000256" key="13">
    <source>
        <dbReference type="ARBA" id="ARBA00023136"/>
    </source>
</evidence>
<evidence type="ECO:0000256" key="6">
    <source>
        <dbReference type="ARBA" id="ARBA00015850"/>
    </source>
</evidence>
<dbReference type="PANTHER" id="PTHR34148">
    <property type="entry name" value="ADENOSYLCOBINAMIDE-GDP RIBAZOLETRANSFERASE"/>
    <property type="match status" value="1"/>
</dbReference>
<dbReference type="InterPro" id="IPR003805">
    <property type="entry name" value="CobS"/>
</dbReference>
<evidence type="ECO:0000256" key="18">
    <source>
        <dbReference type="ARBA" id="ARBA00049504"/>
    </source>
</evidence>
<comment type="function">
    <text evidence="14 19">Joins adenosylcobinamide-GDP and alpha-ribazole to generate adenosylcobalamin (Ado-cobalamin). Also synthesizes adenosylcobalamin 5'-phosphate from adenosylcobinamide-GDP and alpha-ribazole 5'-phosphate.</text>
</comment>
<evidence type="ECO:0000313" key="20">
    <source>
        <dbReference type="EMBL" id="MBB2167402.1"/>
    </source>
</evidence>
<evidence type="ECO:0000256" key="14">
    <source>
        <dbReference type="ARBA" id="ARBA00025228"/>
    </source>
</evidence>
<protein>
    <recommendedName>
        <fullName evidence="6 19">Adenosylcobinamide-GDP ribazoletransferase</fullName>
        <ecNumber evidence="5 19">2.7.8.26</ecNumber>
    </recommendedName>
    <alternativeName>
        <fullName evidence="16 19">Cobalamin synthase</fullName>
    </alternativeName>
    <alternativeName>
        <fullName evidence="15 19">Cobalamin-5'-phosphate synthase</fullName>
    </alternativeName>
</protein>
<comment type="pathway">
    <text evidence="3 19">Cofactor biosynthesis; adenosylcobalamin biosynthesis; adenosylcobalamin from cob(II)yrinate a,c-diamide: step 7/7.</text>
</comment>
<gene>
    <name evidence="19 20" type="primary">cobS</name>
    <name evidence="20" type="ORF">HLH36_03360</name>
</gene>
<reference evidence="20 21" key="1">
    <citation type="submission" date="2020-04" db="EMBL/GenBank/DDBJ databases">
        <title>Description of novel Gluconacetobacter.</title>
        <authorList>
            <person name="Sombolestani A."/>
        </authorList>
    </citation>
    <scope>NUCLEOTIDE SEQUENCE [LARGE SCALE GENOMIC DNA]</scope>
    <source>
        <strain evidence="20 21">LMG 27801</strain>
    </source>
</reference>
<evidence type="ECO:0000256" key="3">
    <source>
        <dbReference type="ARBA" id="ARBA00004663"/>
    </source>
</evidence>
<dbReference type="AlphaFoldDB" id="A0A7W4IRF8"/>
<keyword evidence="8 19" id="KW-0169">Cobalamin biosynthesis</keyword>
<feature type="transmembrane region" description="Helical" evidence="19">
    <location>
        <begin position="231"/>
        <end position="252"/>
    </location>
</feature>
<name>A0A7W4IRF8_9PROT</name>
<comment type="catalytic activity">
    <reaction evidence="17 19">
        <text>alpha-ribazole + adenosylcob(III)inamide-GDP = adenosylcob(III)alamin + GMP + H(+)</text>
        <dbReference type="Rhea" id="RHEA:16049"/>
        <dbReference type="ChEBI" id="CHEBI:10329"/>
        <dbReference type="ChEBI" id="CHEBI:15378"/>
        <dbReference type="ChEBI" id="CHEBI:18408"/>
        <dbReference type="ChEBI" id="CHEBI:58115"/>
        <dbReference type="ChEBI" id="CHEBI:60487"/>
        <dbReference type="EC" id="2.7.8.26"/>
    </reaction>
</comment>
<evidence type="ECO:0000256" key="15">
    <source>
        <dbReference type="ARBA" id="ARBA00032605"/>
    </source>
</evidence>
<dbReference type="NCBIfam" id="TIGR00317">
    <property type="entry name" value="cobS"/>
    <property type="match status" value="1"/>
</dbReference>
<evidence type="ECO:0000256" key="9">
    <source>
        <dbReference type="ARBA" id="ARBA00022679"/>
    </source>
</evidence>
<keyword evidence="21" id="KW-1185">Reference proteome</keyword>
<proteinExistence type="inferred from homology"/>
<evidence type="ECO:0000256" key="5">
    <source>
        <dbReference type="ARBA" id="ARBA00013200"/>
    </source>
</evidence>
<evidence type="ECO:0000256" key="11">
    <source>
        <dbReference type="ARBA" id="ARBA00022842"/>
    </source>
</evidence>
<dbReference type="HAMAP" id="MF_00719">
    <property type="entry name" value="CobS"/>
    <property type="match status" value="1"/>
</dbReference>
<keyword evidence="10 19" id="KW-0812">Transmembrane</keyword>
<comment type="cofactor">
    <cofactor evidence="1 19">
        <name>Mg(2+)</name>
        <dbReference type="ChEBI" id="CHEBI:18420"/>
    </cofactor>
</comment>
<dbReference type="RefSeq" id="WP_182985065.1">
    <property type="nucleotide sequence ID" value="NZ_JABEQD010000002.1"/>
</dbReference>
<dbReference type="EMBL" id="JABEQD010000002">
    <property type="protein sequence ID" value="MBB2167402.1"/>
    <property type="molecule type" value="Genomic_DNA"/>
</dbReference>
<keyword evidence="7 19" id="KW-1003">Cell membrane</keyword>
<keyword evidence="11 19" id="KW-0460">Magnesium</keyword>
<keyword evidence="12 19" id="KW-1133">Transmembrane helix</keyword>
<accession>A0A7W4IRF8</accession>
<dbReference type="Proteomes" id="UP000559860">
    <property type="component" value="Unassembled WGS sequence"/>
</dbReference>
<evidence type="ECO:0000256" key="16">
    <source>
        <dbReference type="ARBA" id="ARBA00032853"/>
    </source>
</evidence>
<evidence type="ECO:0000256" key="10">
    <source>
        <dbReference type="ARBA" id="ARBA00022692"/>
    </source>
</evidence>
<keyword evidence="13 19" id="KW-0472">Membrane</keyword>
<evidence type="ECO:0000313" key="21">
    <source>
        <dbReference type="Proteomes" id="UP000559860"/>
    </source>
</evidence>
<comment type="caution">
    <text evidence="20">The sequence shown here is derived from an EMBL/GenBank/DDBJ whole genome shotgun (WGS) entry which is preliminary data.</text>
</comment>
<comment type="similarity">
    <text evidence="4 19">Belongs to the CobS family.</text>
</comment>
<feature type="transmembrane region" description="Helical" evidence="19">
    <location>
        <begin position="180"/>
        <end position="196"/>
    </location>
</feature>
<dbReference type="GO" id="GO:0009236">
    <property type="term" value="P:cobalamin biosynthetic process"/>
    <property type="evidence" value="ECO:0007669"/>
    <property type="project" value="UniProtKB-UniRule"/>
</dbReference>
<keyword evidence="9 19" id="KW-0808">Transferase</keyword>
<dbReference type="Pfam" id="PF02654">
    <property type="entry name" value="CobS"/>
    <property type="match status" value="1"/>
</dbReference>
<dbReference type="EC" id="2.7.8.26" evidence="5 19"/>
<evidence type="ECO:0000256" key="4">
    <source>
        <dbReference type="ARBA" id="ARBA00010561"/>
    </source>
</evidence>
<evidence type="ECO:0000256" key="12">
    <source>
        <dbReference type="ARBA" id="ARBA00022989"/>
    </source>
</evidence>
<dbReference type="PANTHER" id="PTHR34148:SF1">
    <property type="entry name" value="ADENOSYLCOBINAMIDE-GDP RIBAZOLETRANSFERASE"/>
    <property type="match status" value="1"/>
</dbReference>
<dbReference type="GO" id="GO:0008818">
    <property type="term" value="F:cobalamin 5'-phosphate synthase activity"/>
    <property type="evidence" value="ECO:0007669"/>
    <property type="project" value="UniProtKB-UniRule"/>
</dbReference>
<evidence type="ECO:0000256" key="17">
    <source>
        <dbReference type="ARBA" id="ARBA00048623"/>
    </source>
</evidence>
<sequence>MIWLARRRADLAAGIGLLTRLPAGWLSTDAAGMDLGRSVWTWPLVGLALGAMGGLVLGGLASVGLDRHLAAAWAVALQILLTGGLHEDGLADTADGFGGGRDRERKLAIMRDSRIGSYGALALGMGLLIRVTAAAAAPHPAIAMTLAGGLGRAAMAGLSATMKPARQDGLAATLPGIPRPALAACLLIPLAAALLVLPVGRALQSCGAAALAAILLGRLARQQIGGLTGDVLGATAIGVECCILTLLSIAAAPA</sequence>
<dbReference type="GO" id="GO:0005886">
    <property type="term" value="C:plasma membrane"/>
    <property type="evidence" value="ECO:0007669"/>
    <property type="project" value="UniProtKB-SubCell"/>
</dbReference>